<feature type="region of interest" description="Disordered" evidence="3">
    <location>
        <begin position="1"/>
        <end position="30"/>
    </location>
</feature>
<keyword evidence="2" id="KW-0560">Oxidoreductase</keyword>
<feature type="domain" description="Aldehyde oxidase/xanthine dehydrogenase a/b hammerhead" evidence="4">
    <location>
        <begin position="37"/>
        <end position="148"/>
    </location>
</feature>
<evidence type="ECO:0000256" key="1">
    <source>
        <dbReference type="ARBA" id="ARBA00022505"/>
    </source>
</evidence>
<reference evidence="5 6" key="1">
    <citation type="submission" date="2012-02" db="EMBL/GenBank/DDBJ databases">
        <title>Improved High-Quality Draft sequence of Microvirga sp. WSM3557.</title>
        <authorList>
            <consortium name="US DOE Joint Genome Institute"/>
            <person name="Lucas S."/>
            <person name="Han J."/>
            <person name="Lapidus A."/>
            <person name="Cheng J.-F."/>
            <person name="Goodwin L."/>
            <person name="Pitluck S."/>
            <person name="Peters L."/>
            <person name="Zhang X."/>
            <person name="Detter J.C."/>
            <person name="Han C."/>
            <person name="Tapia R."/>
            <person name="Land M."/>
            <person name="Hauser L."/>
            <person name="Kyrpides N."/>
            <person name="Ivanova N."/>
            <person name="Pagani I."/>
            <person name="Brau L."/>
            <person name="Yates R."/>
            <person name="O'Hara G."/>
            <person name="Rui T."/>
            <person name="Howieson J."/>
            <person name="Reeve W."/>
            <person name="Woyke T."/>
        </authorList>
    </citation>
    <scope>NUCLEOTIDE SEQUENCE [LARGE SCALE GENOMIC DNA]</scope>
    <source>
        <strain evidence="5 6">WSM3557</strain>
    </source>
</reference>
<dbReference type="RefSeq" id="WP_009763105.1">
    <property type="nucleotide sequence ID" value="NZ_CP141048.1"/>
</dbReference>
<dbReference type="InterPro" id="IPR046867">
    <property type="entry name" value="AldOxase/xan_DH_MoCoBD2"/>
</dbReference>
<accession>I4YSW3</accession>
<dbReference type="eggNOG" id="COG1529">
    <property type="taxonomic scope" value="Bacteria"/>
</dbReference>
<dbReference type="InterPro" id="IPR008274">
    <property type="entry name" value="AldOxase/xan_DH_MoCoBD1"/>
</dbReference>
<protein>
    <submittedName>
        <fullName evidence="5">Aerobic-type carbon monoxide dehydrogenase, large subunit CoxL/CutL-like protein</fullName>
    </submittedName>
</protein>
<dbReference type="Gene3D" id="3.30.365.10">
    <property type="entry name" value="Aldehyde oxidase/xanthine dehydrogenase, molybdopterin binding domain"/>
    <property type="match status" value="4"/>
</dbReference>
<dbReference type="STRING" id="864069.MicloDRAFT_00036090"/>
<evidence type="ECO:0000256" key="2">
    <source>
        <dbReference type="ARBA" id="ARBA00023002"/>
    </source>
</evidence>
<dbReference type="HOGENOM" id="CLU_001681_2_2_5"/>
<dbReference type="OrthoDB" id="8428274at2"/>
<evidence type="ECO:0000313" key="5">
    <source>
        <dbReference type="EMBL" id="EIM27055.1"/>
    </source>
</evidence>
<dbReference type="InterPro" id="IPR016208">
    <property type="entry name" value="Ald_Oxase/xanthine_DH-like"/>
</dbReference>
<dbReference type="Proteomes" id="UP000003947">
    <property type="component" value="Unassembled WGS sequence"/>
</dbReference>
<dbReference type="SUPFAM" id="SSF54665">
    <property type="entry name" value="CO dehydrogenase molybdoprotein N-domain-like"/>
    <property type="match status" value="1"/>
</dbReference>
<dbReference type="PANTHER" id="PTHR11908">
    <property type="entry name" value="XANTHINE DEHYDROGENASE"/>
    <property type="match status" value="1"/>
</dbReference>
<dbReference type="Pfam" id="PF01315">
    <property type="entry name" value="Ald_Xan_dh_C"/>
    <property type="match status" value="1"/>
</dbReference>
<dbReference type="SMART" id="SM01008">
    <property type="entry name" value="Ald_Xan_dh_C"/>
    <property type="match status" value="1"/>
</dbReference>
<dbReference type="Pfam" id="PF20256">
    <property type="entry name" value="MoCoBD_2"/>
    <property type="match status" value="1"/>
</dbReference>
<dbReference type="PANTHER" id="PTHR11908:SF132">
    <property type="entry name" value="ALDEHYDE OXIDASE 1-RELATED"/>
    <property type="match status" value="1"/>
</dbReference>
<organism evidence="5 6">
    <name type="scientific">Microvirga lotononidis</name>
    <dbReference type="NCBI Taxonomy" id="864069"/>
    <lineage>
        <taxon>Bacteria</taxon>
        <taxon>Pseudomonadati</taxon>
        <taxon>Pseudomonadota</taxon>
        <taxon>Alphaproteobacteria</taxon>
        <taxon>Hyphomicrobiales</taxon>
        <taxon>Methylobacteriaceae</taxon>
        <taxon>Microvirga</taxon>
    </lineage>
</organism>
<evidence type="ECO:0000259" key="4">
    <source>
        <dbReference type="SMART" id="SM01008"/>
    </source>
</evidence>
<gene>
    <name evidence="5" type="ORF">MicloDRAFT_00036090</name>
</gene>
<dbReference type="EMBL" id="JH660645">
    <property type="protein sequence ID" value="EIM27055.1"/>
    <property type="molecule type" value="Genomic_DNA"/>
</dbReference>
<proteinExistence type="predicted"/>
<evidence type="ECO:0000256" key="3">
    <source>
        <dbReference type="SAM" id="MobiDB-lite"/>
    </source>
</evidence>
<dbReference type="AlphaFoldDB" id="I4YSW3"/>
<dbReference type="InterPro" id="IPR037165">
    <property type="entry name" value="AldOxase/xan_DH_Mopterin-bd_sf"/>
</dbReference>
<dbReference type="SUPFAM" id="SSF56003">
    <property type="entry name" value="Molybdenum cofactor-binding domain"/>
    <property type="match status" value="1"/>
</dbReference>
<dbReference type="PATRIC" id="fig|864069.3.peg.3930"/>
<dbReference type="GO" id="GO:0016491">
    <property type="term" value="F:oxidoreductase activity"/>
    <property type="evidence" value="ECO:0007669"/>
    <property type="project" value="UniProtKB-KW"/>
</dbReference>
<dbReference type="GO" id="GO:0005506">
    <property type="term" value="F:iron ion binding"/>
    <property type="evidence" value="ECO:0007669"/>
    <property type="project" value="InterPro"/>
</dbReference>
<name>I4YSW3_9HYPH</name>
<keyword evidence="1" id="KW-0500">Molybdenum</keyword>
<dbReference type="Pfam" id="PF02738">
    <property type="entry name" value="MoCoBD_1"/>
    <property type="match status" value="1"/>
</dbReference>
<dbReference type="Gene3D" id="3.90.1170.50">
    <property type="entry name" value="Aldehyde oxidase/xanthine dehydrogenase, a/b hammerhead"/>
    <property type="match status" value="1"/>
</dbReference>
<feature type="compositionally biased region" description="Basic and acidic residues" evidence="3">
    <location>
        <begin position="1"/>
        <end position="15"/>
    </location>
</feature>
<dbReference type="InterPro" id="IPR036856">
    <property type="entry name" value="Ald_Oxase/Xan_DH_a/b_sf"/>
</dbReference>
<sequence>MIGVETRMKHGDASDRSPSSGPLGREIVRADGPSKVQGAATYALEHRLEGLLHCVIIQSTVGAGQIVAIDRSAAEASPGVRLVLDAGNSLTLRSQPDFFGNKPPGDDYTPFATEIRHNGEIVAAVVADTLEQAQAAAQLVRVEVKPQPVIATHDDPRSGYGNPVPLDKDWGNPDDALADAPVVVEATYETPREYNVPIEPHGLIAHWEADDRLTIYEPSQWVDGMAKHYATWFELPFENVRVVSPFVGGGFGSKGQALPHSAAAAIAARMLRRPVKLAVSRPQTFTAYGGRPATRQTLKLGATRDGQLLAIDHDGSNETAANATFIETLGVVTSMMYAVPNFRSRQRIVPVNTVTPGAFRAPGKNPSAFALECAMDELAVELGLDPVELRLRNEPDVDPETGKPWSSRRLREAYAVGGEAFGWARRDPAPRSMREGRQLIGWGMACGTHPVYSSPGEAMVRILADGSVEVLSSAIDMGTGTYTILAQTAADALGVPVEQVTTKLGDSRLPRAPVAGGSQLANLMTAAVHTTALAAREELIALGLTDPNSPLRDRANTLIVAGGRIAPPSGDGISIAELMAATGRDVLEVTRDTLPKKERSNDERLKFFTTMAGMERGTGIPKSRHSFCAHFVEVRVDEDFGTIRVSRVVSALDAGRLYNPKLADSQFKGGIVMGIGMALLEEGITDPRNGRILSSNLADYRIATNADIPHIETISVGIPDYDATPLGGKAVGELAIVGVAPAIANAVFHATGKRIRRLPITLESLI</sequence>
<evidence type="ECO:0000313" key="6">
    <source>
        <dbReference type="Proteomes" id="UP000003947"/>
    </source>
</evidence>
<keyword evidence="6" id="KW-1185">Reference proteome</keyword>
<dbReference type="InterPro" id="IPR000674">
    <property type="entry name" value="Ald_Oxase/Xan_DH_a/b"/>
</dbReference>